<dbReference type="Proteomes" id="UP001153069">
    <property type="component" value="Unassembled WGS sequence"/>
</dbReference>
<evidence type="ECO:0000256" key="1">
    <source>
        <dbReference type="SAM" id="MobiDB-lite"/>
    </source>
</evidence>
<keyword evidence="4" id="KW-1185">Reference proteome</keyword>
<feature type="transmembrane region" description="Helical" evidence="2">
    <location>
        <begin position="366"/>
        <end position="389"/>
    </location>
</feature>
<gene>
    <name evidence="3" type="ORF">SEMRO_114_G056480.1</name>
</gene>
<proteinExistence type="predicted"/>
<feature type="transmembrane region" description="Helical" evidence="2">
    <location>
        <begin position="335"/>
        <end position="354"/>
    </location>
</feature>
<evidence type="ECO:0000313" key="3">
    <source>
        <dbReference type="EMBL" id="CAB9501655.1"/>
    </source>
</evidence>
<reference evidence="3" key="1">
    <citation type="submission" date="2020-06" db="EMBL/GenBank/DDBJ databases">
        <authorList>
            <consortium name="Plant Systems Biology data submission"/>
        </authorList>
    </citation>
    <scope>NUCLEOTIDE SEQUENCE</scope>
    <source>
        <strain evidence="3">D6</strain>
    </source>
</reference>
<sequence length="390" mass="43927">MMSTTSTSTIERVPATRSASGIRQRHTETAKKKNVTTIQPKSADKTLLEKLINSKEEPLYGHIHKVLGISCLLSFIYRFWNVFNGKGGNFGPHWGTLGFCALHLSLHLTSYIFELPPRRISHGYRIWNEFRHHALVFTSRSLLCMLVIAYEQHFHPQQAQNQPDSFWYANLAIVLATCAGADLGTRIGQGTTVAHTTIRGTTLADPFEHWFASEQQFMLTAFSLIGFDSRYTAHLSAVFVIQCNALCMTLQRRNVASQPVLTTVYGAMLVFAFWVIVYEDLEAEKALVPATFGAVAVILRMGPWHINKYLLWILLGLVWYGIQTTHIVSTYNSEFWLVAFGVSKLIALGLGLRKRAQQVDMPKNPIIYRSVIASHVILGIHILLVYVGVY</sequence>
<evidence type="ECO:0000313" key="4">
    <source>
        <dbReference type="Proteomes" id="UP001153069"/>
    </source>
</evidence>
<feature type="region of interest" description="Disordered" evidence="1">
    <location>
        <begin position="1"/>
        <end position="36"/>
    </location>
</feature>
<feature type="transmembrane region" description="Helical" evidence="2">
    <location>
        <begin position="309"/>
        <end position="329"/>
    </location>
</feature>
<keyword evidence="2" id="KW-0812">Transmembrane</keyword>
<comment type="caution">
    <text evidence="3">The sequence shown here is derived from an EMBL/GenBank/DDBJ whole genome shotgun (WGS) entry which is preliminary data.</text>
</comment>
<dbReference type="EMBL" id="CAICTM010000113">
    <property type="protein sequence ID" value="CAB9501655.1"/>
    <property type="molecule type" value="Genomic_DNA"/>
</dbReference>
<feature type="transmembrane region" description="Helical" evidence="2">
    <location>
        <begin position="283"/>
        <end position="302"/>
    </location>
</feature>
<keyword evidence="2" id="KW-1133">Transmembrane helix</keyword>
<evidence type="ECO:0000256" key="2">
    <source>
        <dbReference type="SAM" id="Phobius"/>
    </source>
</evidence>
<keyword evidence="2" id="KW-0472">Membrane</keyword>
<protein>
    <submittedName>
        <fullName evidence="3">Uncharacterized protein</fullName>
    </submittedName>
</protein>
<accession>A0A9N8H6Z8</accession>
<feature type="transmembrane region" description="Helical" evidence="2">
    <location>
        <begin position="260"/>
        <end position="277"/>
    </location>
</feature>
<feature type="compositionally biased region" description="Polar residues" evidence="1">
    <location>
        <begin position="1"/>
        <end position="10"/>
    </location>
</feature>
<name>A0A9N8H6Z8_9STRA</name>
<organism evidence="3 4">
    <name type="scientific">Seminavis robusta</name>
    <dbReference type="NCBI Taxonomy" id="568900"/>
    <lineage>
        <taxon>Eukaryota</taxon>
        <taxon>Sar</taxon>
        <taxon>Stramenopiles</taxon>
        <taxon>Ochrophyta</taxon>
        <taxon>Bacillariophyta</taxon>
        <taxon>Bacillariophyceae</taxon>
        <taxon>Bacillariophycidae</taxon>
        <taxon>Naviculales</taxon>
        <taxon>Naviculaceae</taxon>
        <taxon>Seminavis</taxon>
    </lineage>
</organism>
<dbReference type="AlphaFoldDB" id="A0A9N8H6Z8"/>